<proteinExistence type="predicted"/>
<evidence type="ECO:0000313" key="1">
    <source>
        <dbReference type="EMBL" id="AFV88855.1"/>
    </source>
</evidence>
<dbReference type="AlphaFoldDB" id="K7SHZ5"/>
<dbReference type="KEGG" id="pbo:PACID_10310"/>
<dbReference type="EMBL" id="CP003493">
    <property type="protein sequence ID" value="AFV88855.1"/>
    <property type="molecule type" value="Genomic_DNA"/>
</dbReference>
<gene>
    <name evidence="1" type="ordered locus">PACID_10310</name>
</gene>
<evidence type="ECO:0000313" key="2">
    <source>
        <dbReference type="Proteomes" id="UP000000214"/>
    </source>
</evidence>
<organism evidence="1 2">
    <name type="scientific">Acidipropionibacterium acidipropionici (strain ATCC 4875 / DSM 20272 / JCM 6432 / NBRC 12425 / NCIMB 8070 / 4)</name>
    <name type="common">Propionibacterium acidipropionici</name>
    <dbReference type="NCBI Taxonomy" id="1171373"/>
    <lineage>
        <taxon>Bacteria</taxon>
        <taxon>Bacillati</taxon>
        <taxon>Actinomycetota</taxon>
        <taxon>Actinomycetes</taxon>
        <taxon>Propionibacteriales</taxon>
        <taxon>Propionibacteriaceae</taxon>
        <taxon>Acidipropionibacterium</taxon>
    </lineage>
</organism>
<dbReference type="Proteomes" id="UP000000214">
    <property type="component" value="Chromosome"/>
</dbReference>
<protein>
    <submittedName>
        <fullName evidence="1">Uncharacterized protein</fullName>
    </submittedName>
</protein>
<accession>K7SHZ5</accession>
<reference evidence="1 2" key="1">
    <citation type="journal article" date="2012" name="BMC Genomics">
        <title>The genome sequence of Propionibacterium acidipropionici provides insights into its biotechnological and industrial potential.</title>
        <authorList>
            <person name="Parizzi L.P."/>
            <person name="Grassi M.C."/>
            <person name="Llerena L.A."/>
            <person name="Carazzolle M.F."/>
            <person name="Queiroz V.L."/>
            <person name="Lunardi I."/>
            <person name="Zeidler A.F."/>
            <person name="Teixeira P.J."/>
            <person name="Mieczkowski P."/>
            <person name="Rincones J."/>
            <person name="Pereira G.A."/>
        </authorList>
    </citation>
    <scope>NUCLEOTIDE SEQUENCE [LARGE SCALE GENOMIC DNA]</scope>
    <source>
        <strain evidence="2">ATCC 4875 / DSM 20272 / JCM 6432 / NBRC 12425 / NCIMB 8070</strain>
    </source>
</reference>
<dbReference type="HOGENOM" id="CLU_3347183_0_0_11"/>
<name>K7SHZ5_ACIA4</name>
<sequence length="37" mass="3983">MCTMNRRSSGVARRVVAMVPQPRALSAVLVACNGRSH</sequence>